<gene>
    <name evidence="1" type="ordered locus">NT01EI_3756</name>
</gene>
<evidence type="ECO:0000313" key="2">
    <source>
        <dbReference type="Proteomes" id="UP000001485"/>
    </source>
</evidence>
<reference evidence="1 2" key="2">
    <citation type="journal article" date="2012" name="J. Bacteriol.">
        <title>Genome Sequence of Edwardsiella ictaluri 93-146, a Strain Associated with a Natural Channel Catfish Outbreak of Enteric Septicemia of Catfish.</title>
        <authorList>
            <person name="Williams M.L."/>
            <person name="Gillaspy A.F."/>
            <person name="Dyer D.W."/>
            <person name="Thune R.L."/>
            <person name="Waldbieser G.C."/>
            <person name="Schuster S.C."/>
            <person name="Gipson J."/>
            <person name="Zaitshik J."/>
            <person name="Landry C."/>
            <person name="Banes M.M."/>
            <person name="Lawrence M.L."/>
        </authorList>
    </citation>
    <scope>NUCLEOTIDE SEQUENCE [LARGE SCALE GENOMIC DNA]</scope>
    <source>
        <strain evidence="1 2">93-146</strain>
    </source>
</reference>
<proteinExistence type="predicted"/>
<dbReference type="GeneID" id="69540588"/>
<sequence length="47" mass="5309">MFPTEPDCLTGDTGVEYASEVRVCIGESAQRYDLVTQLLDRLMMILK</sequence>
<reference evidence="2" key="1">
    <citation type="submission" date="2009-03" db="EMBL/GenBank/DDBJ databases">
        <title>Complete genome sequence of Edwardsiella ictaluri 93-146.</title>
        <authorList>
            <person name="Williams M.L."/>
            <person name="Gillaspy A.F."/>
            <person name="Dyer D.W."/>
            <person name="Thune R.L."/>
            <person name="Waldbieser G.C."/>
            <person name="Schuster S.C."/>
            <person name="Gipson J."/>
            <person name="Zaitshik J."/>
            <person name="Landry C."/>
            <person name="Lawrence M.L."/>
        </authorList>
    </citation>
    <scope>NUCLEOTIDE SEQUENCE [LARGE SCALE GENOMIC DNA]</scope>
    <source>
        <strain evidence="2">93-146</strain>
    </source>
</reference>
<organism evidence="1 2">
    <name type="scientific">Edwardsiella ictaluri (strain 93-146)</name>
    <dbReference type="NCBI Taxonomy" id="634503"/>
    <lineage>
        <taxon>Bacteria</taxon>
        <taxon>Pseudomonadati</taxon>
        <taxon>Pseudomonadota</taxon>
        <taxon>Gammaproteobacteria</taxon>
        <taxon>Enterobacterales</taxon>
        <taxon>Hafniaceae</taxon>
        <taxon>Edwardsiella</taxon>
    </lineage>
</organism>
<protein>
    <submittedName>
        <fullName evidence="1">Uncharacterized protein</fullName>
    </submittedName>
</protein>
<dbReference type="Proteomes" id="UP000001485">
    <property type="component" value="Chromosome"/>
</dbReference>
<dbReference type="HOGENOM" id="CLU_3167445_0_0_6"/>
<dbReference type="EMBL" id="CP001600">
    <property type="protein sequence ID" value="ACR70883.1"/>
    <property type="molecule type" value="Genomic_DNA"/>
</dbReference>
<accession>C5BB41</accession>
<evidence type="ECO:0000313" key="1">
    <source>
        <dbReference type="EMBL" id="ACR70883.1"/>
    </source>
</evidence>
<dbReference type="RefSeq" id="WP_015872917.1">
    <property type="nucleotide sequence ID" value="NC_012779.2"/>
</dbReference>
<dbReference type="KEGG" id="eic:NT01EI_3756"/>
<name>C5BB41_EDWI9</name>
<dbReference type="AlphaFoldDB" id="C5BB41"/>